<dbReference type="PANTHER" id="PTHR45798:SF44">
    <property type="entry name" value="RING-H2 FINGER PROTEIN ATL74"/>
    <property type="match status" value="1"/>
</dbReference>
<evidence type="ECO:0000313" key="7">
    <source>
        <dbReference type="EMBL" id="MCH81489.1"/>
    </source>
</evidence>
<evidence type="ECO:0000256" key="1">
    <source>
        <dbReference type="ARBA" id="ARBA00022723"/>
    </source>
</evidence>
<accession>A0A392M2N5</accession>
<dbReference type="InterPro" id="IPR052788">
    <property type="entry name" value="RING-type_E3_ligase_ATL"/>
</dbReference>
<feature type="transmembrane region" description="Helical" evidence="5">
    <location>
        <begin position="26"/>
        <end position="47"/>
    </location>
</feature>
<evidence type="ECO:0000256" key="2">
    <source>
        <dbReference type="ARBA" id="ARBA00022771"/>
    </source>
</evidence>
<name>A0A392M2N5_9FABA</name>
<dbReference type="PANTHER" id="PTHR45798">
    <property type="entry name" value="RING-H2 FINGER PROTEIN ATL61-RELATED-RELATED"/>
    <property type="match status" value="1"/>
</dbReference>
<keyword evidence="5" id="KW-0472">Membrane</keyword>
<evidence type="ECO:0000256" key="3">
    <source>
        <dbReference type="ARBA" id="ARBA00022833"/>
    </source>
</evidence>
<dbReference type="Proteomes" id="UP000265520">
    <property type="component" value="Unassembled WGS sequence"/>
</dbReference>
<dbReference type="InterPro" id="IPR001841">
    <property type="entry name" value="Znf_RING"/>
</dbReference>
<comment type="caution">
    <text evidence="7">The sequence shown here is derived from an EMBL/GenBank/DDBJ whole genome shotgun (WGS) entry which is preliminary data.</text>
</comment>
<protein>
    <submittedName>
        <fullName evidence="7">RING-h2 finger protein ATL2G</fullName>
    </submittedName>
</protein>
<keyword evidence="5" id="KW-1133">Transmembrane helix</keyword>
<dbReference type="InterPro" id="IPR013083">
    <property type="entry name" value="Znf_RING/FYVE/PHD"/>
</dbReference>
<organism evidence="7 8">
    <name type="scientific">Trifolium medium</name>
    <dbReference type="NCBI Taxonomy" id="97028"/>
    <lineage>
        <taxon>Eukaryota</taxon>
        <taxon>Viridiplantae</taxon>
        <taxon>Streptophyta</taxon>
        <taxon>Embryophyta</taxon>
        <taxon>Tracheophyta</taxon>
        <taxon>Spermatophyta</taxon>
        <taxon>Magnoliopsida</taxon>
        <taxon>eudicotyledons</taxon>
        <taxon>Gunneridae</taxon>
        <taxon>Pentapetalae</taxon>
        <taxon>rosids</taxon>
        <taxon>fabids</taxon>
        <taxon>Fabales</taxon>
        <taxon>Fabaceae</taxon>
        <taxon>Papilionoideae</taxon>
        <taxon>50 kb inversion clade</taxon>
        <taxon>NPAAA clade</taxon>
        <taxon>Hologalegina</taxon>
        <taxon>IRL clade</taxon>
        <taxon>Trifolieae</taxon>
        <taxon>Trifolium</taxon>
    </lineage>
</organism>
<gene>
    <name evidence="7" type="ORF">A2U01_0002278</name>
</gene>
<keyword evidence="2 4" id="KW-0863">Zinc-finger</keyword>
<dbReference type="PROSITE" id="PS50089">
    <property type="entry name" value="ZF_RING_2"/>
    <property type="match status" value="1"/>
</dbReference>
<evidence type="ECO:0000256" key="4">
    <source>
        <dbReference type="PROSITE-ProRule" id="PRU00175"/>
    </source>
</evidence>
<keyword evidence="8" id="KW-1185">Reference proteome</keyword>
<sequence length="158" mass="17874">MTDSIYKYIVPVVIFIPPAMLPKAAAYIYFVCIGTLISFVMCIGFCIKDRGRTQELQSITRRNSWSVREPYRPNLRVNMSFNTISEITRLAMRALPPVKNFGGEDMQCPICLEELKAGELVQPFVVCAHEFHTSCLNSWLRGGGTTCPVCRHDLLSNH</sequence>
<keyword evidence="5" id="KW-0812">Transmembrane</keyword>
<dbReference type="GO" id="GO:0008270">
    <property type="term" value="F:zinc ion binding"/>
    <property type="evidence" value="ECO:0007669"/>
    <property type="project" value="UniProtKB-KW"/>
</dbReference>
<keyword evidence="1" id="KW-0479">Metal-binding</keyword>
<evidence type="ECO:0000259" key="6">
    <source>
        <dbReference type="PROSITE" id="PS50089"/>
    </source>
</evidence>
<evidence type="ECO:0000256" key="5">
    <source>
        <dbReference type="SAM" id="Phobius"/>
    </source>
</evidence>
<dbReference type="Pfam" id="PF13639">
    <property type="entry name" value="zf-RING_2"/>
    <property type="match status" value="1"/>
</dbReference>
<proteinExistence type="predicted"/>
<dbReference type="EMBL" id="LXQA010002365">
    <property type="protein sequence ID" value="MCH81489.1"/>
    <property type="molecule type" value="Genomic_DNA"/>
</dbReference>
<dbReference type="SUPFAM" id="SSF57850">
    <property type="entry name" value="RING/U-box"/>
    <property type="match status" value="1"/>
</dbReference>
<keyword evidence="3" id="KW-0862">Zinc</keyword>
<dbReference type="CDD" id="cd16448">
    <property type="entry name" value="RING-H2"/>
    <property type="match status" value="1"/>
</dbReference>
<reference evidence="7 8" key="1">
    <citation type="journal article" date="2018" name="Front. Plant Sci.">
        <title>Red Clover (Trifolium pratense) and Zigzag Clover (T. medium) - A Picture of Genomic Similarities and Differences.</title>
        <authorList>
            <person name="Dluhosova J."/>
            <person name="Istvanek J."/>
            <person name="Nedelnik J."/>
            <person name="Repkova J."/>
        </authorList>
    </citation>
    <scope>NUCLEOTIDE SEQUENCE [LARGE SCALE GENOMIC DNA]</scope>
    <source>
        <strain evidence="8">cv. 10/8</strain>
        <tissue evidence="7">Leaf</tissue>
    </source>
</reference>
<dbReference type="Gene3D" id="3.30.40.10">
    <property type="entry name" value="Zinc/RING finger domain, C3HC4 (zinc finger)"/>
    <property type="match status" value="1"/>
</dbReference>
<feature type="domain" description="RING-type" evidence="6">
    <location>
        <begin position="108"/>
        <end position="151"/>
    </location>
</feature>
<dbReference type="AlphaFoldDB" id="A0A392M2N5"/>
<evidence type="ECO:0000313" key="8">
    <source>
        <dbReference type="Proteomes" id="UP000265520"/>
    </source>
</evidence>
<dbReference type="SMART" id="SM00184">
    <property type="entry name" value="RING"/>
    <property type="match status" value="1"/>
</dbReference>